<keyword evidence="2" id="KW-0820">tRNA-binding</keyword>
<dbReference type="RefSeq" id="WP_154523814.1">
    <property type="nucleotide sequence ID" value="NZ_JAXEDB010000134.1"/>
</dbReference>
<dbReference type="GO" id="GO:0000049">
    <property type="term" value="F:tRNA binding"/>
    <property type="evidence" value="ECO:0007669"/>
    <property type="project" value="UniProtKB-KW"/>
</dbReference>
<keyword evidence="2" id="KW-0963">Cytoplasm</keyword>
<keyword evidence="1 2" id="KW-0819">tRNA processing</keyword>
<comment type="function">
    <text evidence="2">Catalyzes the formation of N(4)-acetylcytidine (ac(4)C) at the wobble position of elongator tRNA(Met), using acetate and ATP as substrates. First activates an acetate ion to form acetyladenylate (Ac-AMP) and then transfers the acetyl group to tRNA to form ac(4)C34.</text>
</comment>
<accession>A0A6L5X1P0</accession>
<dbReference type="SUPFAM" id="SSF52374">
    <property type="entry name" value="Nucleotidylyl transferase"/>
    <property type="match status" value="1"/>
</dbReference>
<dbReference type="Pfam" id="PF05636">
    <property type="entry name" value="HIGH_NTase1"/>
    <property type="match status" value="2"/>
</dbReference>
<dbReference type="PANTHER" id="PTHR37825">
    <property type="entry name" value="TRNA(MET) CYTIDINE ACETATE LIGASE"/>
    <property type="match status" value="1"/>
</dbReference>
<dbReference type="InterPro" id="IPR008513">
    <property type="entry name" value="tRNA(Met)_cyd_acetate_ligase"/>
</dbReference>
<keyword evidence="2" id="KW-0694">RNA-binding</keyword>
<comment type="caution">
    <text evidence="3">The sequence shown here is derived from an EMBL/GenBank/DDBJ whole genome shotgun (WGS) entry which is preliminary data.</text>
</comment>
<dbReference type="HAMAP" id="MF_01539">
    <property type="entry name" value="TmcAL"/>
    <property type="match status" value="1"/>
</dbReference>
<feature type="binding site" evidence="2">
    <location>
        <position position="102"/>
    </location>
    <ligand>
        <name>ATP</name>
        <dbReference type="ChEBI" id="CHEBI:30616"/>
    </ligand>
</feature>
<proteinExistence type="inferred from homology"/>
<comment type="subcellular location">
    <subcellularLocation>
        <location evidence="2">Cytoplasm</location>
    </subcellularLocation>
</comment>
<dbReference type="GO" id="GO:0005737">
    <property type="term" value="C:cytoplasm"/>
    <property type="evidence" value="ECO:0007669"/>
    <property type="project" value="UniProtKB-SubCell"/>
</dbReference>
<dbReference type="AlphaFoldDB" id="A0A6L5X1P0"/>
<feature type="binding site" evidence="2">
    <location>
        <position position="185"/>
    </location>
    <ligand>
        <name>ATP</name>
        <dbReference type="ChEBI" id="CHEBI:30616"/>
    </ligand>
</feature>
<dbReference type="PANTHER" id="PTHR37825:SF1">
    <property type="entry name" value="TRNA(MET) CYTIDINE ACETATE LIGASE"/>
    <property type="match status" value="1"/>
</dbReference>
<dbReference type="GO" id="GO:0016879">
    <property type="term" value="F:ligase activity, forming carbon-nitrogen bonds"/>
    <property type="evidence" value="ECO:0007669"/>
    <property type="project" value="UniProtKB-UniRule"/>
</dbReference>
<feature type="binding site" evidence="2">
    <location>
        <begin position="7"/>
        <end position="20"/>
    </location>
    <ligand>
        <name>ATP</name>
        <dbReference type="ChEBI" id="CHEBI:30616"/>
    </ligand>
</feature>
<dbReference type="Gene3D" id="3.40.50.620">
    <property type="entry name" value="HUPs"/>
    <property type="match status" value="1"/>
</dbReference>
<keyword evidence="2" id="KW-0067">ATP-binding</keyword>
<sequence>MNTVGIIAEYNPFHKGHAYQIQKARELSGADYVVAVMSPDFVQRGSVALADKWTRTGMALLGGADLVLELPVCYACASAEYFAEGGVAILSALNVIDGLSFGCEAGTLELLSGAAHFFALPREEEPALYRTFLQNRLKMGHSFPQARMEAYLDFRSTEESCAGSCAPDESCRDTARLAAQLSQPNNILAVEYLKAIERLHSPLRPVPIRRIGEGYHGKAAVCDSDTPDSDAHASAASYFADSESSSSFVSATTIRRLIREGHTDKLQGLLPDSSCSLLQKASEHDALLFDDALGQMLQLRLVELGCQERYGGTPLTDYLDVTPDLANRIRNCLDEYKSFDQFVTLIKTRQMTEARVRRALLHILLNIRTSDAAHVRTERPVLYARILGFRKSAQPLIRKIRKDASVPVISDLPAALRLPAFYVPSGALDTEDKADAASRRAMLLQTVYSSRIRSLAVQNQTGRLPVSEYRRQPVIL</sequence>
<keyword evidence="2" id="KW-0547">Nucleotide-binding</keyword>
<comment type="similarity">
    <text evidence="2">Belongs to the TmcAL family.</text>
</comment>
<comment type="catalytic activity">
    <reaction evidence="2">
        <text>cytidine(34) in elongator tRNA(Met) + acetate + ATP = N(4)-acetylcytidine(34) in elongator tRNA(Met) + AMP + diphosphate</text>
        <dbReference type="Rhea" id="RHEA:58144"/>
        <dbReference type="Rhea" id="RHEA-COMP:10693"/>
        <dbReference type="Rhea" id="RHEA-COMP:10694"/>
        <dbReference type="ChEBI" id="CHEBI:30089"/>
        <dbReference type="ChEBI" id="CHEBI:30616"/>
        <dbReference type="ChEBI" id="CHEBI:33019"/>
        <dbReference type="ChEBI" id="CHEBI:74900"/>
        <dbReference type="ChEBI" id="CHEBI:82748"/>
        <dbReference type="ChEBI" id="CHEBI:456215"/>
    </reaction>
</comment>
<feature type="binding site" evidence="2">
    <location>
        <begin position="210"/>
        <end position="211"/>
    </location>
    <ligand>
        <name>ATP</name>
        <dbReference type="ChEBI" id="CHEBI:30616"/>
    </ligand>
</feature>
<dbReference type="GO" id="GO:0006400">
    <property type="term" value="P:tRNA modification"/>
    <property type="evidence" value="ECO:0007669"/>
    <property type="project" value="UniProtKB-UniRule"/>
</dbReference>
<evidence type="ECO:0000313" key="4">
    <source>
        <dbReference type="Proteomes" id="UP000481852"/>
    </source>
</evidence>
<keyword evidence="4" id="KW-1185">Reference proteome</keyword>
<dbReference type="EC" id="6.3.4.-" evidence="2"/>
<keyword evidence="2" id="KW-0436">Ligase</keyword>
<evidence type="ECO:0000313" key="3">
    <source>
        <dbReference type="EMBL" id="MSS14319.1"/>
    </source>
</evidence>
<keyword evidence="3" id="KW-0808">Transferase</keyword>
<dbReference type="EMBL" id="VULZ01000003">
    <property type="protein sequence ID" value="MSS14319.1"/>
    <property type="molecule type" value="Genomic_DNA"/>
</dbReference>
<dbReference type="Proteomes" id="UP000481852">
    <property type="component" value="Unassembled WGS sequence"/>
</dbReference>
<protein>
    <recommendedName>
        <fullName evidence="2">tRNA(Met) cytidine acetate ligase</fullName>
        <ecNumber evidence="2">6.3.4.-</ecNumber>
    </recommendedName>
</protein>
<gene>
    <name evidence="2" type="primary">tmcAL</name>
    <name evidence="3" type="ORF">FYJ35_04540</name>
</gene>
<name>A0A6L5X1P0_9FIRM</name>
<dbReference type="GO" id="GO:0005524">
    <property type="term" value="F:ATP binding"/>
    <property type="evidence" value="ECO:0007669"/>
    <property type="project" value="UniProtKB-KW"/>
</dbReference>
<evidence type="ECO:0000256" key="2">
    <source>
        <dbReference type="HAMAP-Rule" id="MF_01539"/>
    </source>
</evidence>
<organism evidence="3 4">
    <name type="scientific">Porcincola intestinalis</name>
    <dbReference type="NCBI Taxonomy" id="2606632"/>
    <lineage>
        <taxon>Bacteria</taxon>
        <taxon>Bacillati</taxon>
        <taxon>Bacillota</taxon>
        <taxon>Clostridia</taxon>
        <taxon>Lachnospirales</taxon>
        <taxon>Lachnospiraceae</taxon>
        <taxon>Porcincola</taxon>
    </lineage>
</organism>
<reference evidence="3 4" key="1">
    <citation type="submission" date="2019-08" db="EMBL/GenBank/DDBJ databases">
        <title>In-depth cultivation of the pig gut microbiome towards novel bacterial diversity and tailored functional studies.</title>
        <authorList>
            <person name="Wylensek D."/>
            <person name="Hitch T.C.A."/>
            <person name="Clavel T."/>
        </authorList>
    </citation>
    <scope>NUCLEOTIDE SEQUENCE [LARGE SCALE GENOMIC DNA]</scope>
    <source>
        <strain evidence="3 4">Oil+RF-744-WCA-WT-11</strain>
    </source>
</reference>
<dbReference type="GO" id="GO:0016740">
    <property type="term" value="F:transferase activity"/>
    <property type="evidence" value="ECO:0007669"/>
    <property type="project" value="UniProtKB-KW"/>
</dbReference>
<evidence type="ECO:0000256" key="1">
    <source>
        <dbReference type="ARBA" id="ARBA00022694"/>
    </source>
</evidence>
<dbReference type="InterPro" id="IPR014729">
    <property type="entry name" value="Rossmann-like_a/b/a_fold"/>
</dbReference>